<accession>A0A4P6MU12</accession>
<dbReference type="InterPro" id="IPR021202">
    <property type="entry name" value="Rv3654c-like"/>
</dbReference>
<keyword evidence="3" id="KW-1185">Reference proteome</keyword>
<evidence type="ECO:0000313" key="2">
    <source>
        <dbReference type="EMBL" id="QBF45040.1"/>
    </source>
</evidence>
<dbReference type="RefSeq" id="WP_130628286.1">
    <property type="nucleotide sequence ID" value="NZ_CP036164.1"/>
</dbReference>
<name>A0A4P6MU12_9MICO</name>
<evidence type="ECO:0000313" key="3">
    <source>
        <dbReference type="Proteomes" id="UP000290408"/>
    </source>
</evidence>
<dbReference type="Proteomes" id="UP000290408">
    <property type="component" value="Chromosome"/>
</dbReference>
<dbReference type="OrthoDB" id="4872318at2"/>
<evidence type="ECO:0000259" key="1">
    <source>
        <dbReference type="Pfam" id="PF13400"/>
    </source>
</evidence>
<feature type="domain" description="Putative Flp pilus-assembly TadG-like N-terminal" evidence="1">
    <location>
        <begin position="11"/>
        <end position="56"/>
    </location>
</feature>
<protein>
    <recommendedName>
        <fullName evidence="1">Putative Flp pilus-assembly TadG-like N-terminal domain-containing protein</fullName>
    </recommendedName>
</protein>
<proteinExistence type="predicted"/>
<dbReference type="Pfam" id="PF13400">
    <property type="entry name" value="Tad"/>
    <property type="match status" value="1"/>
</dbReference>
<dbReference type="NCBIfam" id="TIGR03816">
    <property type="entry name" value="tadE_like_DECH"/>
    <property type="match status" value="1"/>
</dbReference>
<reference evidence="2 3" key="1">
    <citation type="submission" date="2019-02" db="EMBL/GenBank/DDBJ databases">
        <title>Genomic data mining of an Antarctic deep-sea actinobacterium, Janibacterlimosus P3-3-X1.</title>
        <authorList>
            <person name="Liao L."/>
            <person name="Chen B."/>
        </authorList>
    </citation>
    <scope>NUCLEOTIDE SEQUENCE [LARGE SCALE GENOMIC DNA]</scope>
    <source>
        <strain evidence="2 3">P3-3-X1</strain>
    </source>
</reference>
<organism evidence="2 3">
    <name type="scientific">Janibacter limosus</name>
    <dbReference type="NCBI Taxonomy" id="53458"/>
    <lineage>
        <taxon>Bacteria</taxon>
        <taxon>Bacillati</taxon>
        <taxon>Actinomycetota</taxon>
        <taxon>Actinomycetes</taxon>
        <taxon>Micrococcales</taxon>
        <taxon>Intrasporangiaceae</taxon>
        <taxon>Janibacter</taxon>
    </lineage>
</organism>
<dbReference type="InterPro" id="IPR028087">
    <property type="entry name" value="Tad_N"/>
</dbReference>
<dbReference type="KEGG" id="jli:EXU32_01415"/>
<sequence length="130" mass="12918">MICRDIASERGSSTVLAVGLIAVLLTVTLAALAVLSAVRAAHVARSVSDLAALAGAIEYQQSPDAGAACAEATRIAARHDVQVITCRIGGGGEVTVTTSAAIPLRLGGLGPDHAEGTARAGPAPLAETPR</sequence>
<gene>
    <name evidence="2" type="ORF">EXU32_01415</name>
</gene>
<dbReference type="AlphaFoldDB" id="A0A4P6MU12"/>
<dbReference type="EMBL" id="CP036164">
    <property type="protein sequence ID" value="QBF45040.1"/>
    <property type="molecule type" value="Genomic_DNA"/>
</dbReference>